<evidence type="ECO:0000313" key="2">
    <source>
        <dbReference type="EMBL" id="QNH69003.1"/>
    </source>
</evidence>
<name>A0A7G7WR26_9ORTH</name>
<evidence type="ECO:0000256" key="1">
    <source>
        <dbReference type="SAM" id="Phobius"/>
    </source>
</evidence>
<organism evidence="2">
    <name type="scientific">Teredorus nigropennis</name>
    <dbReference type="NCBI Taxonomy" id="2759691"/>
    <lineage>
        <taxon>Eukaryota</taxon>
        <taxon>Metazoa</taxon>
        <taxon>Ecdysozoa</taxon>
        <taxon>Arthropoda</taxon>
        <taxon>Hexapoda</taxon>
        <taxon>Insecta</taxon>
        <taxon>Pterygota</taxon>
        <taxon>Neoptera</taxon>
        <taxon>Polyneoptera</taxon>
        <taxon>Orthoptera</taxon>
        <taxon>Caelifera</taxon>
        <taxon>Acrididea</taxon>
        <taxon>Tetrigoidea</taxon>
        <taxon>Tetrigidae</taxon>
        <taxon>Tetriginae</taxon>
        <taxon>Teredorus</taxon>
    </lineage>
</organism>
<geneLocation type="mitochondrion" evidence="2"/>
<keyword evidence="1" id="KW-0472">Membrane</keyword>
<keyword evidence="1" id="KW-1133">Transmembrane helix</keyword>
<feature type="transmembrane region" description="Helical" evidence="1">
    <location>
        <begin position="6"/>
        <end position="28"/>
    </location>
</feature>
<keyword evidence="2" id="KW-0496">Mitochondrion</keyword>
<protein>
    <submittedName>
        <fullName evidence="2">ATP synthase F0 subunit 8</fullName>
    </submittedName>
</protein>
<keyword evidence="1" id="KW-0812">Transmembrane</keyword>
<dbReference type="EMBL" id="MN938922">
    <property type="protein sequence ID" value="QNH69003.1"/>
    <property type="molecule type" value="Genomic_DNA"/>
</dbReference>
<dbReference type="AlphaFoldDB" id="A0A7G7WR26"/>
<sequence length="51" mass="6213">MPQMSNIWWLSMLITTSMSIFMSMMLLFNSNMNLPQKKNLIKKIKSMKWQW</sequence>
<accession>A0A7G7WR26</accession>
<proteinExistence type="predicted"/>
<reference evidence="2" key="1">
    <citation type="journal article" date="2020" name="Mitochondrial DNA Part B Resour">
        <title>First record of mitochondrial genome of Teredorus nigropennis (Orthoptera: Tetrigidae) and phylogenetic analysis.</title>
        <authorList>
            <person name="Li X.-D."/>
            <person name="Wang Y.-Q."/>
            <person name="Deng W.-A."/>
            <person name="Rong W.-T."/>
            <person name="Li R."/>
        </authorList>
    </citation>
    <scope>NUCLEOTIDE SEQUENCE</scope>
</reference>
<gene>
    <name evidence="2" type="primary">ATP8</name>
</gene>